<dbReference type="GO" id="GO:0005524">
    <property type="term" value="F:ATP binding"/>
    <property type="evidence" value="ECO:0007669"/>
    <property type="project" value="UniProtKB-KW"/>
</dbReference>
<dbReference type="PANTHER" id="PTHR42705">
    <property type="entry name" value="BIFUNCTIONAL NON-HOMOLOGOUS END JOINING PROTEIN LIGD"/>
    <property type="match status" value="1"/>
</dbReference>
<dbReference type="AlphaFoldDB" id="A0A6I4TGK7"/>
<dbReference type="GO" id="GO:0004527">
    <property type="term" value="F:exonuclease activity"/>
    <property type="evidence" value="ECO:0007669"/>
    <property type="project" value="UniProtKB-KW"/>
</dbReference>
<evidence type="ECO:0000256" key="1">
    <source>
        <dbReference type="ARBA" id="ARBA00001936"/>
    </source>
</evidence>
<dbReference type="InterPro" id="IPR014146">
    <property type="entry name" value="LigD_ligase_dom"/>
</dbReference>
<proteinExistence type="predicted"/>
<evidence type="ECO:0000256" key="3">
    <source>
        <dbReference type="ARBA" id="ARBA00022598"/>
    </source>
</evidence>
<evidence type="ECO:0000256" key="4">
    <source>
        <dbReference type="ARBA" id="ARBA00022679"/>
    </source>
</evidence>
<feature type="region of interest" description="Disordered" evidence="21">
    <location>
        <begin position="1"/>
        <end position="32"/>
    </location>
</feature>
<evidence type="ECO:0000256" key="7">
    <source>
        <dbReference type="ARBA" id="ARBA00022723"/>
    </source>
</evidence>
<dbReference type="InterPro" id="IPR052171">
    <property type="entry name" value="NHEJ_LigD"/>
</dbReference>
<feature type="domain" description="ATP-dependent DNA ligase family profile" evidence="22">
    <location>
        <begin position="258"/>
        <end position="431"/>
    </location>
</feature>
<organism evidence="26 27">
    <name type="scientific">Tsuneonella aeria</name>
    <dbReference type="NCBI Taxonomy" id="1837929"/>
    <lineage>
        <taxon>Bacteria</taxon>
        <taxon>Pseudomonadati</taxon>
        <taxon>Pseudomonadota</taxon>
        <taxon>Alphaproteobacteria</taxon>
        <taxon>Sphingomonadales</taxon>
        <taxon>Erythrobacteraceae</taxon>
        <taxon>Tsuneonella</taxon>
    </lineage>
</organism>
<dbReference type="CDD" id="cd04862">
    <property type="entry name" value="PaeLigD_Pol_like"/>
    <property type="match status" value="1"/>
</dbReference>
<dbReference type="Pfam" id="PF21686">
    <property type="entry name" value="LigD_Prim-Pol"/>
    <property type="match status" value="1"/>
</dbReference>
<dbReference type="InterPro" id="IPR012309">
    <property type="entry name" value="DNA_ligase_ATP-dep_C"/>
</dbReference>
<feature type="region of interest" description="Disordered" evidence="21">
    <location>
        <begin position="541"/>
        <end position="566"/>
    </location>
</feature>
<dbReference type="GO" id="GO:0003910">
    <property type="term" value="F:DNA ligase (ATP) activity"/>
    <property type="evidence" value="ECO:0007669"/>
    <property type="project" value="UniProtKB-EC"/>
</dbReference>
<feature type="region of interest" description="Disordered" evidence="21">
    <location>
        <begin position="217"/>
        <end position="240"/>
    </location>
</feature>
<sequence>MSARDPLSEYNRKRDFKKTREPAGKRATSDTGNRFIVQKHDATRLHWDLRLEADGVLKSWAVTKGPSPDPEIKRLAVRTEDHPLSYAEFEGTIPKGEYGGGTVMLWDKGTWAPVEGKSWKDIDKGHLHFTVQGERMNGEWILIRLKPRPGEKRENWLLRKIDDEYAAEGDPLVEHALTSVLTGRTMAEIEADADGAHSLKGKKGKAFAAEMAKAAEHNAGAAKGARAPAKSRRKAAQGKPPAFRPLQLATLVDSVPAGNRWMHEIKFDGYRALIAVAGEQVRVWTRNGKDWTEKFAPLVEAFAALDLPPCLIDGEIVAHGPDGNPSFSALQAVLKRGHGSQGVKDKLSFHAFDLLEAGGEDLAKLGNIERKERLEALLKAAQPPIHVADHVIGAGEKLYAAMCNAGQEGIIAKAIDAPYRGTRTKSWVKVKCTRRQEFVIIGWKKSSARGRPFSSLLLAQNEGGTLTYKGNVGTGFTLDSMADLAARFAKLESKTPAAEVERAAARGVTWLKPKLVAEVAFAEFTADGNVRHGSFLGLRGDKPAAAVTPEKPQPAPDAEPPAEVSNRDRVIFPESGQTKGELADYYAAIAPLMLPFAARRPISLVRCPQGRAKKCFFQKHDSGSFGPHVHHVPITEKDGGAEDYLYVEDAPGLVACVQMGTIEFHGWGARSDAVEQPDRMVFDLDPDEGLDFDDVKSAAKDIHDRLSDIGLASYAMLSGGKGVHVVVPLSTGHSWEAHKDFSKRFAEALSMAEPERFVATMSKAKRKGKIFIDWLRNQRGATAVMPYSARAREGAPVAVPIAWDELKGFAHAHPYSISDGKALLKRAEGKALAGWGFAEQPLPAI</sequence>
<dbReference type="SUPFAM" id="SSF56091">
    <property type="entry name" value="DNA ligase/mRNA capping enzyme, catalytic domain"/>
    <property type="match status" value="1"/>
</dbReference>
<evidence type="ECO:0000256" key="5">
    <source>
        <dbReference type="ARBA" id="ARBA00022695"/>
    </source>
</evidence>
<gene>
    <name evidence="26" type="primary">ligD</name>
    <name evidence="26" type="ORF">GRI40_11215</name>
</gene>
<evidence type="ECO:0000256" key="20">
    <source>
        <dbReference type="ARBA" id="ARBA00034003"/>
    </source>
</evidence>
<dbReference type="Gene3D" id="3.90.920.10">
    <property type="entry name" value="DNA primase, PRIM domain"/>
    <property type="match status" value="1"/>
</dbReference>
<keyword evidence="10" id="KW-0378">Hydrolase</keyword>
<dbReference type="EC" id="6.5.1.1" evidence="2"/>
<comment type="cofactor">
    <cofactor evidence="1">
        <name>Mn(2+)</name>
        <dbReference type="ChEBI" id="CHEBI:29035"/>
    </cofactor>
</comment>
<dbReference type="SUPFAM" id="SSF50249">
    <property type="entry name" value="Nucleic acid-binding proteins"/>
    <property type="match status" value="1"/>
</dbReference>
<dbReference type="InterPro" id="IPR014145">
    <property type="entry name" value="LigD_pol_dom"/>
</dbReference>
<evidence type="ECO:0000256" key="18">
    <source>
        <dbReference type="ARBA" id="ARBA00023268"/>
    </source>
</evidence>
<dbReference type="CDD" id="cd07971">
    <property type="entry name" value="OBF_DNA_ligase_LigD"/>
    <property type="match status" value="1"/>
</dbReference>
<dbReference type="Pfam" id="PF04679">
    <property type="entry name" value="DNA_ligase_A_C"/>
    <property type="match status" value="1"/>
</dbReference>
<keyword evidence="11" id="KW-0269">Exonuclease</keyword>
<keyword evidence="15" id="KW-0233">DNA recombination</keyword>
<protein>
    <recommendedName>
        <fullName evidence="2">DNA ligase (ATP)</fullName>
        <ecNumber evidence="2">6.5.1.1</ecNumber>
    </recommendedName>
    <alternativeName>
        <fullName evidence="19">NHEJ DNA polymerase</fullName>
    </alternativeName>
</protein>
<keyword evidence="6" id="KW-0540">Nuclease</keyword>
<evidence type="ECO:0000256" key="10">
    <source>
        <dbReference type="ARBA" id="ARBA00022801"/>
    </source>
</evidence>
<name>A0A6I4TGK7_9SPHN</name>
<keyword evidence="12" id="KW-0067">ATP-binding</keyword>
<evidence type="ECO:0000256" key="11">
    <source>
        <dbReference type="ARBA" id="ARBA00022839"/>
    </source>
</evidence>
<evidence type="ECO:0000313" key="26">
    <source>
        <dbReference type="EMBL" id="MXO75786.1"/>
    </source>
</evidence>
<keyword evidence="13" id="KW-0239">DNA-directed DNA polymerase</keyword>
<dbReference type="Gene3D" id="3.30.470.30">
    <property type="entry name" value="DNA ligase/mRNA capping enzyme"/>
    <property type="match status" value="1"/>
</dbReference>
<feature type="domain" description="DNA ligase D 3'-phosphoesterase" evidence="24">
    <location>
        <begin position="38"/>
        <end position="144"/>
    </location>
</feature>
<dbReference type="Proteomes" id="UP000439522">
    <property type="component" value="Unassembled WGS sequence"/>
</dbReference>
<evidence type="ECO:0000256" key="6">
    <source>
        <dbReference type="ARBA" id="ARBA00022722"/>
    </source>
</evidence>
<dbReference type="NCBIfam" id="NF004628">
    <property type="entry name" value="PRK05972.1"/>
    <property type="match status" value="1"/>
</dbReference>
<evidence type="ECO:0000256" key="15">
    <source>
        <dbReference type="ARBA" id="ARBA00023172"/>
    </source>
</evidence>
<comment type="catalytic activity">
    <reaction evidence="20">
        <text>ATP + (deoxyribonucleotide)n-3'-hydroxyl + 5'-phospho-(deoxyribonucleotide)m = (deoxyribonucleotide)n+m + AMP + diphosphate.</text>
        <dbReference type="EC" id="6.5.1.1"/>
    </reaction>
</comment>
<evidence type="ECO:0000256" key="2">
    <source>
        <dbReference type="ARBA" id="ARBA00012727"/>
    </source>
</evidence>
<dbReference type="GO" id="GO:0006281">
    <property type="term" value="P:DNA repair"/>
    <property type="evidence" value="ECO:0007669"/>
    <property type="project" value="UniProtKB-KW"/>
</dbReference>
<dbReference type="InterPro" id="IPR014144">
    <property type="entry name" value="LigD_PE_domain"/>
</dbReference>
<evidence type="ECO:0000256" key="19">
    <source>
        <dbReference type="ARBA" id="ARBA00029943"/>
    </source>
</evidence>
<dbReference type="NCBIfam" id="TIGR02779">
    <property type="entry name" value="NHEJ_ligase_lig"/>
    <property type="match status" value="1"/>
</dbReference>
<evidence type="ECO:0000256" key="21">
    <source>
        <dbReference type="SAM" id="MobiDB-lite"/>
    </source>
</evidence>
<feature type="domain" description="DNA ligase ATP-dependent C-terminal" evidence="23">
    <location>
        <begin position="450"/>
        <end position="542"/>
    </location>
</feature>
<dbReference type="PANTHER" id="PTHR42705:SF2">
    <property type="entry name" value="BIFUNCTIONAL NON-HOMOLOGOUS END JOINING PROTEIN LIGD"/>
    <property type="match status" value="1"/>
</dbReference>
<evidence type="ECO:0000256" key="13">
    <source>
        <dbReference type="ARBA" id="ARBA00022932"/>
    </source>
</evidence>
<evidence type="ECO:0000256" key="12">
    <source>
        <dbReference type="ARBA" id="ARBA00022840"/>
    </source>
</evidence>
<dbReference type="Pfam" id="PF01068">
    <property type="entry name" value="DNA_ligase_A_M"/>
    <property type="match status" value="1"/>
</dbReference>
<dbReference type="InterPro" id="IPR012310">
    <property type="entry name" value="DNA_ligase_ATP-dep_cent"/>
</dbReference>
<keyword evidence="9" id="KW-0227">DNA damage</keyword>
<reference evidence="26 27" key="1">
    <citation type="submission" date="2019-12" db="EMBL/GenBank/DDBJ databases">
        <title>Genomic-based taxomic classification of the family Erythrobacteraceae.</title>
        <authorList>
            <person name="Xu L."/>
        </authorList>
    </citation>
    <scope>NUCLEOTIDE SEQUENCE [LARGE SCALE GENOMIC DNA]</scope>
    <source>
        <strain evidence="26 27">100921-2</strain>
    </source>
</reference>
<keyword evidence="16" id="KW-0234">DNA repair</keyword>
<accession>A0A6I4TGK7</accession>
<dbReference type="NCBIfam" id="TIGR02776">
    <property type="entry name" value="NHEJ_ligase_prk"/>
    <property type="match status" value="1"/>
</dbReference>
<dbReference type="GO" id="GO:0003677">
    <property type="term" value="F:DNA binding"/>
    <property type="evidence" value="ECO:0007669"/>
    <property type="project" value="UniProtKB-KW"/>
</dbReference>
<dbReference type="EMBL" id="WTZA01000002">
    <property type="protein sequence ID" value="MXO75786.1"/>
    <property type="molecule type" value="Genomic_DNA"/>
</dbReference>
<keyword evidence="4" id="KW-0808">Transferase</keyword>
<evidence type="ECO:0000259" key="23">
    <source>
        <dbReference type="Pfam" id="PF04679"/>
    </source>
</evidence>
<keyword evidence="8" id="KW-0547">Nucleotide-binding</keyword>
<dbReference type="GO" id="GO:0046872">
    <property type="term" value="F:metal ion binding"/>
    <property type="evidence" value="ECO:0007669"/>
    <property type="project" value="UniProtKB-KW"/>
</dbReference>
<feature type="compositionally biased region" description="Low complexity" evidence="21">
    <location>
        <begin position="217"/>
        <end position="228"/>
    </location>
</feature>
<dbReference type="Gene3D" id="3.30.1490.70">
    <property type="match status" value="1"/>
</dbReference>
<dbReference type="NCBIfam" id="TIGR02777">
    <property type="entry name" value="LigD_PE_dom"/>
    <property type="match status" value="1"/>
</dbReference>
<keyword evidence="27" id="KW-1185">Reference proteome</keyword>
<evidence type="ECO:0000256" key="17">
    <source>
        <dbReference type="ARBA" id="ARBA00023211"/>
    </source>
</evidence>
<dbReference type="GO" id="GO:0003887">
    <property type="term" value="F:DNA-directed DNA polymerase activity"/>
    <property type="evidence" value="ECO:0007669"/>
    <property type="project" value="UniProtKB-KW"/>
</dbReference>
<dbReference type="GO" id="GO:0006310">
    <property type="term" value="P:DNA recombination"/>
    <property type="evidence" value="ECO:0007669"/>
    <property type="project" value="UniProtKB-KW"/>
</dbReference>
<keyword evidence="3 26" id="KW-0436">Ligase</keyword>
<dbReference type="InterPro" id="IPR014143">
    <property type="entry name" value="NHEJ_ligase_prk"/>
</dbReference>
<keyword evidence="17" id="KW-0464">Manganese</keyword>
<dbReference type="CDD" id="cd07906">
    <property type="entry name" value="Adenylation_DNA_ligase_LigD_LigC"/>
    <property type="match status" value="1"/>
</dbReference>
<evidence type="ECO:0000259" key="25">
    <source>
        <dbReference type="Pfam" id="PF21686"/>
    </source>
</evidence>
<dbReference type="RefSeq" id="WP_160611671.1">
    <property type="nucleotide sequence ID" value="NZ_WTZA01000002.1"/>
</dbReference>
<evidence type="ECO:0000313" key="27">
    <source>
        <dbReference type="Proteomes" id="UP000439522"/>
    </source>
</evidence>
<dbReference type="Gene3D" id="2.40.50.140">
    <property type="entry name" value="Nucleic acid-binding proteins"/>
    <property type="match status" value="1"/>
</dbReference>
<dbReference type="Pfam" id="PF13298">
    <property type="entry name" value="LigD_N"/>
    <property type="match status" value="1"/>
</dbReference>
<evidence type="ECO:0000259" key="24">
    <source>
        <dbReference type="Pfam" id="PF13298"/>
    </source>
</evidence>
<keyword evidence="7" id="KW-0479">Metal-binding</keyword>
<keyword evidence="5" id="KW-0548">Nucleotidyltransferase</keyword>
<dbReference type="InterPro" id="IPR033651">
    <property type="entry name" value="PaeLigD_Pol-like"/>
</dbReference>
<evidence type="ECO:0000256" key="14">
    <source>
        <dbReference type="ARBA" id="ARBA00023125"/>
    </source>
</evidence>
<evidence type="ECO:0000259" key="22">
    <source>
        <dbReference type="Pfam" id="PF01068"/>
    </source>
</evidence>
<feature type="compositionally biased region" description="Basic and acidic residues" evidence="21">
    <location>
        <begin position="1"/>
        <end position="28"/>
    </location>
</feature>
<dbReference type="InterPro" id="IPR012340">
    <property type="entry name" value="NA-bd_OB-fold"/>
</dbReference>
<evidence type="ECO:0000256" key="9">
    <source>
        <dbReference type="ARBA" id="ARBA00022763"/>
    </source>
</evidence>
<dbReference type="OrthoDB" id="9802472at2"/>
<keyword evidence="14" id="KW-0238">DNA-binding</keyword>
<evidence type="ECO:0000256" key="16">
    <source>
        <dbReference type="ARBA" id="ARBA00023204"/>
    </source>
</evidence>
<dbReference type="NCBIfam" id="TIGR02778">
    <property type="entry name" value="ligD_pol"/>
    <property type="match status" value="1"/>
</dbReference>
<feature type="domain" description="DNA ligase D polymerase" evidence="25">
    <location>
        <begin position="578"/>
        <end position="826"/>
    </location>
</feature>
<keyword evidence="18" id="KW-0511">Multifunctional enzyme</keyword>
<comment type="caution">
    <text evidence="26">The sequence shown here is derived from an EMBL/GenBank/DDBJ whole genome shotgun (WGS) entry which is preliminary data.</text>
</comment>
<evidence type="ECO:0000256" key="8">
    <source>
        <dbReference type="ARBA" id="ARBA00022741"/>
    </source>
</evidence>